<dbReference type="EMBL" id="KL142397">
    <property type="protein sequence ID" value="KDR70376.1"/>
    <property type="molecule type" value="Genomic_DNA"/>
</dbReference>
<dbReference type="AlphaFoldDB" id="A0A067SHJ5"/>
<proteinExistence type="predicted"/>
<protein>
    <submittedName>
        <fullName evidence="1">Uncharacterized protein</fullName>
    </submittedName>
</protein>
<dbReference type="HOGENOM" id="CLU_1547694_0_0_1"/>
<sequence length="173" mass="19279">MAAREACGQRHRRLRANIPALTSSAQQHLELAATSNELEPAHPIFDARKAMTWLVGNSNTAARCLTQSLFRLWRLVGASGSFAEGSGRSLKPHQKPKSAFHPVFPIQRRRRDLIKVLLSSLSYSITNFYSSHEQYKIVLLEYSTADCYTSAWTEAPPIAPSRLHQGSRSSSSL</sequence>
<evidence type="ECO:0000313" key="1">
    <source>
        <dbReference type="EMBL" id="KDR70376.1"/>
    </source>
</evidence>
<accession>A0A067SHJ5</accession>
<organism evidence="1 2">
    <name type="scientific">Galerina marginata (strain CBS 339.88)</name>
    <dbReference type="NCBI Taxonomy" id="685588"/>
    <lineage>
        <taxon>Eukaryota</taxon>
        <taxon>Fungi</taxon>
        <taxon>Dikarya</taxon>
        <taxon>Basidiomycota</taxon>
        <taxon>Agaricomycotina</taxon>
        <taxon>Agaricomycetes</taxon>
        <taxon>Agaricomycetidae</taxon>
        <taxon>Agaricales</taxon>
        <taxon>Agaricineae</taxon>
        <taxon>Strophariaceae</taxon>
        <taxon>Galerina</taxon>
    </lineage>
</organism>
<reference evidence="2" key="1">
    <citation type="journal article" date="2014" name="Proc. Natl. Acad. Sci. U.S.A.">
        <title>Extensive sampling of basidiomycete genomes demonstrates inadequacy of the white-rot/brown-rot paradigm for wood decay fungi.</title>
        <authorList>
            <person name="Riley R."/>
            <person name="Salamov A.A."/>
            <person name="Brown D.W."/>
            <person name="Nagy L.G."/>
            <person name="Floudas D."/>
            <person name="Held B.W."/>
            <person name="Levasseur A."/>
            <person name="Lombard V."/>
            <person name="Morin E."/>
            <person name="Otillar R."/>
            <person name="Lindquist E.A."/>
            <person name="Sun H."/>
            <person name="LaButti K.M."/>
            <person name="Schmutz J."/>
            <person name="Jabbour D."/>
            <person name="Luo H."/>
            <person name="Baker S.E."/>
            <person name="Pisabarro A.G."/>
            <person name="Walton J.D."/>
            <person name="Blanchette R.A."/>
            <person name="Henrissat B."/>
            <person name="Martin F."/>
            <person name="Cullen D."/>
            <person name="Hibbett D.S."/>
            <person name="Grigoriev I.V."/>
        </authorList>
    </citation>
    <scope>NUCLEOTIDE SEQUENCE [LARGE SCALE GENOMIC DNA]</scope>
    <source>
        <strain evidence="2">CBS 339.88</strain>
    </source>
</reference>
<keyword evidence="2" id="KW-1185">Reference proteome</keyword>
<dbReference type="Proteomes" id="UP000027222">
    <property type="component" value="Unassembled WGS sequence"/>
</dbReference>
<evidence type="ECO:0000313" key="2">
    <source>
        <dbReference type="Proteomes" id="UP000027222"/>
    </source>
</evidence>
<gene>
    <name evidence="1" type="ORF">GALMADRAFT_883874</name>
</gene>
<name>A0A067SHJ5_GALM3</name>